<feature type="domain" description="TonB-dependent receptor plug" evidence="9">
    <location>
        <begin position="224"/>
        <end position="337"/>
    </location>
</feature>
<evidence type="ECO:0000256" key="2">
    <source>
        <dbReference type="ARBA" id="ARBA00022448"/>
    </source>
</evidence>
<dbReference type="Gene3D" id="2.40.170.20">
    <property type="entry name" value="TonB-dependent receptor, beta-barrel domain"/>
    <property type="match status" value="1"/>
</dbReference>
<dbReference type="Proteomes" id="UP000546007">
    <property type="component" value="Unassembled WGS sequence"/>
</dbReference>
<evidence type="ECO:0000256" key="7">
    <source>
        <dbReference type="PROSITE-ProRule" id="PRU01360"/>
    </source>
</evidence>
<comment type="subcellular location">
    <subcellularLocation>
        <location evidence="1 7">Cell outer membrane</location>
        <topology evidence="1 7">Multi-pass membrane protein</topology>
    </subcellularLocation>
</comment>
<reference evidence="10 11" key="1">
    <citation type="submission" date="2020-08" db="EMBL/GenBank/DDBJ databases">
        <title>Genomic Encyclopedia of Type Strains, Phase IV (KMG-IV): sequencing the most valuable type-strain genomes for metagenomic binning, comparative biology and taxonomic classification.</title>
        <authorList>
            <person name="Goeker M."/>
        </authorList>
    </citation>
    <scope>NUCLEOTIDE SEQUENCE [LARGE SCALE GENOMIC DNA]</scope>
    <source>
        <strain evidence="10 11">DSM 105721</strain>
    </source>
</reference>
<keyword evidence="3 7" id="KW-1134">Transmembrane beta strand</keyword>
<dbReference type="InterPro" id="IPR012910">
    <property type="entry name" value="Plug_dom"/>
</dbReference>
<dbReference type="Gene3D" id="2.170.130.10">
    <property type="entry name" value="TonB-dependent receptor, plug domain"/>
    <property type="match status" value="1"/>
</dbReference>
<dbReference type="AlphaFoldDB" id="A0A7W6N073"/>
<dbReference type="GeneID" id="93099806"/>
<keyword evidence="2 7" id="KW-0813">Transport</keyword>
<evidence type="ECO:0000256" key="6">
    <source>
        <dbReference type="ARBA" id="ARBA00023237"/>
    </source>
</evidence>
<proteinExistence type="inferred from homology"/>
<keyword evidence="5 7" id="KW-0472">Membrane</keyword>
<dbReference type="InterPro" id="IPR023997">
    <property type="entry name" value="TonB-dep_OMP_SusC/RagA_CS"/>
</dbReference>
<gene>
    <name evidence="10" type="ORF">GGR14_003570</name>
</gene>
<dbReference type="NCBIfam" id="TIGR04056">
    <property type="entry name" value="OMP_RagA_SusC"/>
    <property type="match status" value="1"/>
</dbReference>
<dbReference type="GO" id="GO:0009279">
    <property type="term" value="C:cell outer membrane"/>
    <property type="evidence" value="ECO:0007669"/>
    <property type="project" value="UniProtKB-SubCell"/>
</dbReference>
<evidence type="ECO:0000313" key="10">
    <source>
        <dbReference type="EMBL" id="MBB4027756.1"/>
    </source>
</evidence>
<accession>A0A7W6N073</accession>
<evidence type="ECO:0000256" key="5">
    <source>
        <dbReference type="ARBA" id="ARBA00023136"/>
    </source>
</evidence>
<evidence type="ECO:0000259" key="8">
    <source>
        <dbReference type="Pfam" id="PF07660"/>
    </source>
</evidence>
<dbReference type="InterPro" id="IPR037066">
    <property type="entry name" value="Plug_dom_sf"/>
</dbReference>
<comment type="caution">
    <text evidence="10">The sequence shown here is derived from an EMBL/GenBank/DDBJ whole genome shotgun (WGS) entry which is preliminary data.</text>
</comment>
<dbReference type="InterPro" id="IPR008969">
    <property type="entry name" value="CarboxyPept-like_regulatory"/>
</dbReference>
<dbReference type="RefSeq" id="WP_124315657.1">
    <property type="nucleotide sequence ID" value="NZ_AP028155.1"/>
</dbReference>
<evidence type="ECO:0000256" key="1">
    <source>
        <dbReference type="ARBA" id="ARBA00004571"/>
    </source>
</evidence>
<dbReference type="SUPFAM" id="SSF49464">
    <property type="entry name" value="Carboxypeptidase regulatory domain-like"/>
    <property type="match status" value="1"/>
</dbReference>
<dbReference type="InterPro" id="IPR036942">
    <property type="entry name" value="Beta-barrel_TonB_sf"/>
</dbReference>
<keyword evidence="4 7" id="KW-0812">Transmembrane</keyword>
<dbReference type="PROSITE" id="PS52016">
    <property type="entry name" value="TONB_DEPENDENT_REC_3"/>
    <property type="match status" value="1"/>
</dbReference>
<dbReference type="InterPro" id="IPR039426">
    <property type="entry name" value="TonB-dep_rcpt-like"/>
</dbReference>
<evidence type="ECO:0000259" key="9">
    <source>
        <dbReference type="Pfam" id="PF07715"/>
    </source>
</evidence>
<keyword evidence="11" id="KW-1185">Reference proteome</keyword>
<comment type="similarity">
    <text evidence="7">Belongs to the TonB-dependent receptor family.</text>
</comment>
<dbReference type="InterPro" id="IPR011662">
    <property type="entry name" value="Secretin/TonB_short_N"/>
</dbReference>
<dbReference type="Gene3D" id="2.60.40.1120">
    <property type="entry name" value="Carboxypeptidase-like, regulatory domain"/>
    <property type="match status" value="1"/>
</dbReference>
<dbReference type="NCBIfam" id="TIGR04057">
    <property type="entry name" value="SusC_RagA_signa"/>
    <property type="match status" value="1"/>
</dbReference>
<dbReference type="EMBL" id="JACIES010000012">
    <property type="protein sequence ID" value="MBB4027756.1"/>
    <property type="molecule type" value="Genomic_DNA"/>
</dbReference>
<evidence type="ECO:0000256" key="4">
    <source>
        <dbReference type="ARBA" id="ARBA00022692"/>
    </source>
</evidence>
<dbReference type="OrthoDB" id="9768177at2"/>
<name>A0A7W6N073_9BACT</name>
<dbReference type="InterPro" id="IPR023996">
    <property type="entry name" value="TonB-dep_OMP_SusC/RagA"/>
</dbReference>
<evidence type="ECO:0000256" key="3">
    <source>
        <dbReference type="ARBA" id="ARBA00022452"/>
    </source>
</evidence>
<dbReference type="Pfam" id="PF13715">
    <property type="entry name" value="CarbopepD_reg_2"/>
    <property type="match status" value="1"/>
</dbReference>
<dbReference type="SUPFAM" id="SSF56935">
    <property type="entry name" value="Porins"/>
    <property type="match status" value="1"/>
</dbReference>
<sequence length="1107" mass="124337">MKKNLYACMDRHRKVMKLILMMKATFILSVLFALQVHAGVYSQQVRLSMTWEEASIKQIISEIKKNSEFSFVYSDADIAGVKCKNVSFKDETVESILAICLKGTGLNFAIEEKTIVIWKGNPVKQIVEKEWVLKGLVVDEKGQPLPGATVILKGTALGVVTDTAGIFKIALPDGDKHVLVVSFVGMKSREIVVTPDVKSVNVTMEEDVESLDDVVVTGYMKRSKSSYAGAVQTMKSDDLVATGATSLIESLKGLVPGVEVRQSGLIGRNPTIKIRGCNRLEESTITGTSAPLFVIDGFIMNDMSCYNMLNPKDIETMTVLKDAEAMALYGSRGANGVIVIETKKGKSDQFQVKVDAMYGVVDLGKQLDFMSPRETLEWERLLYVNYYNEYYDDKITVDGEKALKFRPDSMLENTTDWFDEALGGSSTTDISLSASGGNARTKFFIQGSYTHQAGIIKKNDMDRFGLTANLQHRANDRVSFSFNTSAYRTETKNTNAADRLYEGIQKMSPLTGAYDPETGELLDGTQDQFEENEGNPLFDYSVNHDEDVNYRFSGGLTADIQLLPFLNWNSQLGYEVTNTSSTFFEDPRTKHDQYFSQLGSLSETSSKRNSFSWRSMLSVNKFWENHSLTGFASVEYQYEDYDYTNIRGEFEESLLIENLASIDKGEPKKDMSKSNFMGIVFQAEYGYKGKYYVSGSVRTDGSSRFGGNNKWGTFGSVGLAYNMKNESFMENVGWLDILKLRATYGKVGNANFGSSFSHYTVYKNGSYNYADKYPTYSMDHYKNEDLKWEMTDVYNVGVDFGFFGDRLSGNIDYYYKKTTGLLETFYLPLSAGIDSQMQNTASVQNQGLEVFVQSQNIRRAFRWSTNFNISLNRNKVLKLRNGVDEIEDFTFYAKVGKTMECYFIPEWAGVDPETGGPLWYDTGGNTTTDYYSAQKVFVSREDKYRGGLNNFFSWNGINLGVNIIFANTTMMDNLAQGYTDSDGANFGGVYLKDAAKGYWQKPGDVVSRPKPMRYGNNDSNQSSTRYIISGFFARIQSMNLSYDLPEKWMGKILKSATVYFRGNNLWYIYSDHPNLDPDAKSGMLSILSNGVSVPAGRNYQFGINLVF</sequence>
<evidence type="ECO:0000313" key="11">
    <source>
        <dbReference type="Proteomes" id="UP000546007"/>
    </source>
</evidence>
<protein>
    <submittedName>
        <fullName evidence="10">TonB-linked SusC/RagA family outer membrane protein</fullName>
    </submittedName>
</protein>
<dbReference type="Pfam" id="PF07660">
    <property type="entry name" value="STN"/>
    <property type="match status" value="1"/>
</dbReference>
<dbReference type="Pfam" id="PF07715">
    <property type="entry name" value="Plug"/>
    <property type="match status" value="1"/>
</dbReference>
<organism evidence="10 11">
    <name type="scientific">Butyricimonas faecihominis</name>
    <dbReference type="NCBI Taxonomy" id="1472416"/>
    <lineage>
        <taxon>Bacteria</taxon>
        <taxon>Pseudomonadati</taxon>
        <taxon>Bacteroidota</taxon>
        <taxon>Bacteroidia</taxon>
        <taxon>Bacteroidales</taxon>
        <taxon>Odoribacteraceae</taxon>
        <taxon>Butyricimonas</taxon>
    </lineage>
</organism>
<keyword evidence="6 7" id="KW-0998">Cell outer membrane</keyword>
<feature type="domain" description="Secretin/TonB short N-terminal" evidence="8">
    <location>
        <begin position="69"/>
        <end position="117"/>
    </location>
</feature>